<reference evidence="8" key="1">
    <citation type="submission" date="2021-06" db="EMBL/GenBank/DDBJ databases">
        <authorList>
            <person name="Kallberg Y."/>
            <person name="Tangrot J."/>
            <person name="Rosling A."/>
        </authorList>
    </citation>
    <scope>NUCLEOTIDE SEQUENCE</scope>
    <source>
        <strain evidence="8">FL130A</strain>
    </source>
</reference>
<evidence type="ECO:0000256" key="2">
    <source>
        <dbReference type="ARBA" id="ARBA00022525"/>
    </source>
</evidence>
<dbReference type="Pfam" id="PF24708">
    <property type="entry name" value="Lip_C"/>
    <property type="match status" value="1"/>
</dbReference>
<dbReference type="EMBL" id="CAJVPS010001080">
    <property type="protein sequence ID" value="CAG8523442.1"/>
    <property type="molecule type" value="Genomic_DNA"/>
</dbReference>
<dbReference type="GO" id="GO:0006629">
    <property type="term" value="P:lipid metabolic process"/>
    <property type="evidence" value="ECO:0007669"/>
    <property type="project" value="UniProtKB-KW"/>
</dbReference>
<keyword evidence="5" id="KW-0443">Lipid metabolism</keyword>
<keyword evidence="4" id="KW-0378">Hydrolase</keyword>
<evidence type="ECO:0000259" key="7">
    <source>
        <dbReference type="Pfam" id="PF24708"/>
    </source>
</evidence>
<dbReference type="AlphaFoldDB" id="A0A9N9AAP2"/>
<evidence type="ECO:0000313" key="9">
    <source>
        <dbReference type="Proteomes" id="UP000789508"/>
    </source>
</evidence>
<evidence type="ECO:0000256" key="4">
    <source>
        <dbReference type="ARBA" id="ARBA00022801"/>
    </source>
</evidence>
<name>A0A9N9AAP2_9GLOM</name>
<dbReference type="PANTHER" id="PTHR34043">
    <property type="entry name" value="ALPHA/BETA-HYDROLASES SUPERFAMILY PROTEIN"/>
    <property type="match status" value="1"/>
</dbReference>
<accession>A0A9N9AAP2</accession>
<dbReference type="OrthoDB" id="206848at2759"/>
<keyword evidence="3" id="KW-0732">Signal</keyword>
<keyword evidence="9" id="KW-1185">Reference proteome</keyword>
<dbReference type="InterPro" id="IPR029058">
    <property type="entry name" value="AB_hydrolase_fold"/>
</dbReference>
<evidence type="ECO:0000256" key="1">
    <source>
        <dbReference type="ARBA" id="ARBA00004613"/>
    </source>
</evidence>
<feature type="region of interest" description="Disordered" evidence="6">
    <location>
        <begin position="42"/>
        <end position="83"/>
    </location>
</feature>
<dbReference type="PANTHER" id="PTHR34043:SF3">
    <property type="entry name" value="ALPHA_BETA-HYDROLASES SUPERFAMILY PROTEIN"/>
    <property type="match status" value="1"/>
</dbReference>
<proteinExistence type="predicted"/>
<protein>
    <submittedName>
        <fullName evidence="8">9244_t:CDS:1</fullName>
    </submittedName>
</protein>
<keyword evidence="2" id="KW-0964">Secreted</keyword>
<evidence type="ECO:0000256" key="5">
    <source>
        <dbReference type="ARBA" id="ARBA00023098"/>
    </source>
</evidence>
<comment type="subcellular location">
    <subcellularLocation>
        <location evidence="1">Secreted</location>
    </subcellularLocation>
</comment>
<evidence type="ECO:0000256" key="3">
    <source>
        <dbReference type="ARBA" id="ARBA00022729"/>
    </source>
</evidence>
<organism evidence="8 9">
    <name type="scientific">Ambispora leptoticha</name>
    <dbReference type="NCBI Taxonomy" id="144679"/>
    <lineage>
        <taxon>Eukaryota</taxon>
        <taxon>Fungi</taxon>
        <taxon>Fungi incertae sedis</taxon>
        <taxon>Mucoromycota</taxon>
        <taxon>Glomeromycotina</taxon>
        <taxon>Glomeromycetes</taxon>
        <taxon>Archaeosporales</taxon>
        <taxon>Ambisporaceae</taxon>
        <taxon>Ambispora</taxon>
    </lineage>
</organism>
<dbReference type="Gene3D" id="3.40.50.1820">
    <property type="entry name" value="alpha/beta hydrolase"/>
    <property type="match status" value="1"/>
</dbReference>
<feature type="compositionally biased region" description="Low complexity" evidence="6">
    <location>
        <begin position="66"/>
        <end position="83"/>
    </location>
</feature>
<sequence length="681" mass="77758">MNDFKNLKAEKQIALPKNLINLILESNQHNLQGQQWLAQKQAQAAAQQQQQEEEEPYSAEPYQDDNNSSNTIINSNNNHHNIHSYNGLQHMNSYPNLRTPQNQMTKTYQIPQDVKIQFDGEQSDTFVLISGLSPDTLSMPLPGGRKLTLLDNWRDVRYIVEDPIVASTSSLGSIHDRAVETFYQLVGGQVDYGHSHSSRFGHKRYGENYEVGLFPEWSADNPIVLIGKGTGGTVAHYLQHLISIDYFGKSTSGKWVKAVICLSTPHRGSVLPYILGLIPGTRTSISDFSFLKVFLTIIHLICYFTFLDTFFGFKLNSKWPLARSTEGGEQTLWDSLCARSPFTYCGDNFLVDLSVEGARSRYATEDWRRQHLDPGVVYINYITTGQSWRSRETGYHWPRFSWRNWPNAIFSFILGIGQHQFTRETEQQVLRTPSSNFWENDGTLSVYSQQPQPHQPIAMNIALPEKLFDPVDHELQSGSWYNVYVEDLSHTVLFDKEPFLLTLPLINAFLELSFMQQLVDWFERNSEQLEEYYITSVEFVERTMMNFRMILKWIANKKTSNKRSSTMKFSNANNNKVTKQQNNPIYLNATQPNIPLSLAEKCQAVDRFERHASDKAGIEWIRRVETMAVTNPFTANNVSSAFAAGDGPMFINKARRRMTANEYKASVIGNSSRLGVTSGVL</sequence>
<dbReference type="SUPFAM" id="SSF53474">
    <property type="entry name" value="alpha/beta-Hydrolases"/>
    <property type="match status" value="1"/>
</dbReference>
<feature type="domain" description="Lipase-like C-terminal" evidence="7">
    <location>
        <begin position="142"/>
        <end position="242"/>
    </location>
</feature>
<dbReference type="GO" id="GO:0005576">
    <property type="term" value="C:extracellular region"/>
    <property type="evidence" value="ECO:0007669"/>
    <property type="project" value="UniProtKB-SubCell"/>
</dbReference>
<dbReference type="Proteomes" id="UP000789508">
    <property type="component" value="Unassembled WGS sequence"/>
</dbReference>
<evidence type="ECO:0000313" key="8">
    <source>
        <dbReference type="EMBL" id="CAG8523442.1"/>
    </source>
</evidence>
<dbReference type="GO" id="GO:0016787">
    <property type="term" value="F:hydrolase activity"/>
    <property type="evidence" value="ECO:0007669"/>
    <property type="project" value="UniProtKB-KW"/>
</dbReference>
<comment type="caution">
    <text evidence="8">The sequence shown here is derived from an EMBL/GenBank/DDBJ whole genome shotgun (WGS) entry which is preliminary data.</text>
</comment>
<dbReference type="InterPro" id="IPR056304">
    <property type="entry name" value="Lip-like_C"/>
</dbReference>
<evidence type="ECO:0000256" key="6">
    <source>
        <dbReference type="SAM" id="MobiDB-lite"/>
    </source>
</evidence>
<gene>
    <name evidence="8" type="ORF">ALEPTO_LOCUS4586</name>
</gene>